<dbReference type="GO" id="GO:0016020">
    <property type="term" value="C:membrane"/>
    <property type="evidence" value="ECO:0007669"/>
    <property type="project" value="UniProtKB-SubCell"/>
</dbReference>
<dbReference type="InterPro" id="IPR036259">
    <property type="entry name" value="MFS_trans_sf"/>
</dbReference>
<evidence type="ECO:0000313" key="9">
    <source>
        <dbReference type="EMBL" id="KAF4688114.1"/>
    </source>
</evidence>
<evidence type="ECO:0000256" key="2">
    <source>
        <dbReference type="ARBA" id="ARBA00022692"/>
    </source>
</evidence>
<gene>
    <name evidence="9" type="ORF">FOZ60_003176</name>
</gene>
<feature type="transmembrane region" description="Helical" evidence="6">
    <location>
        <begin position="596"/>
        <end position="613"/>
    </location>
</feature>
<dbReference type="Proteomes" id="UP000541610">
    <property type="component" value="Unassembled WGS sequence"/>
</dbReference>
<keyword evidence="4 6" id="KW-0472">Membrane</keyword>
<dbReference type="Pfam" id="PF04547">
    <property type="entry name" value="Anoctamin"/>
    <property type="match status" value="1"/>
</dbReference>
<dbReference type="Pfam" id="PF00487">
    <property type="entry name" value="FA_desaturase"/>
    <property type="match status" value="1"/>
</dbReference>
<protein>
    <recommendedName>
        <fullName evidence="11">Fatty acid desaturase domain-containing protein</fullName>
    </recommendedName>
</protein>
<dbReference type="EMBL" id="JABANP010000162">
    <property type="protein sequence ID" value="KAF4688114.1"/>
    <property type="molecule type" value="Genomic_DNA"/>
</dbReference>
<evidence type="ECO:0008006" key="11">
    <source>
        <dbReference type="Google" id="ProtNLM"/>
    </source>
</evidence>
<feature type="transmembrane region" description="Helical" evidence="6">
    <location>
        <begin position="1028"/>
        <end position="1049"/>
    </location>
</feature>
<feature type="transmembrane region" description="Helical" evidence="6">
    <location>
        <begin position="996"/>
        <end position="1016"/>
    </location>
</feature>
<evidence type="ECO:0000256" key="1">
    <source>
        <dbReference type="ARBA" id="ARBA00004141"/>
    </source>
</evidence>
<dbReference type="InterPro" id="IPR007632">
    <property type="entry name" value="Anoctamin"/>
</dbReference>
<dbReference type="InterPro" id="IPR005804">
    <property type="entry name" value="FA_desaturase_dom"/>
</dbReference>
<comment type="subcellular location">
    <subcellularLocation>
        <location evidence="1">Membrane</location>
        <topology evidence="1">Multi-pass membrane protein</topology>
    </subcellularLocation>
</comment>
<dbReference type="SUPFAM" id="SSF103473">
    <property type="entry name" value="MFS general substrate transporter"/>
    <property type="match status" value="1"/>
</dbReference>
<organism evidence="9 10">
    <name type="scientific">Perkinsus olseni</name>
    <name type="common">Perkinsus atlanticus</name>
    <dbReference type="NCBI Taxonomy" id="32597"/>
    <lineage>
        <taxon>Eukaryota</taxon>
        <taxon>Sar</taxon>
        <taxon>Alveolata</taxon>
        <taxon>Perkinsozoa</taxon>
        <taxon>Perkinsea</taxon>
        <taxon>Perkinsida</taxon>
        <taxon>Perkinsidae</taxon>
        <taxon>Perkinsus</taxon>
    </lineage>
</organism>
<keyword evidence="2 6" id="KW-0812">Transmembrane</keyword>
<dbReference type="PANTHER" id="PTHR12308">
    <property type="entry name" value="ANOCTAMIN"/>
    <property type="match status" value="1"/>
</dbReference>
<evidence type="ECO:0000256" key="4">
    <source>
        <dbReference type="ARBA" id="ARBA00023136"/>
    </source>
</evidence>
<evidence type="ECO:0000259" key="7">
    <source>
        <dbReference type="Pfam" id="PF00487"/>
    </source>
</evidence>
<sequence>MKRYQSSMSDDGESVIREDDGDSIEGRTMLPMATLEDLIRGFMGRSDKTRVTTKGGEDEEGGDHAYHKMRYDWVTPRAKVGVQTLVLALSNGDGHNEHNDDDRRCITEKEALALYSAPHPCFRGEELLELGQSRQKEQLEVEKSAFLEAFRNLPPAVATSPTPSHHHCDGTTHRATWEETLTLFRNIMMTKLYLHCGLEVSYAGDVNNGDTAILLVVFASPAGLALLARSALRRLTDPESLAPCNQWITMLGMDPYYPLLYSLKVVLLPFTPLARYYLLIPDAPDEEVLQAFTEVVKTFDSTTPELQHRYSAEVVLYRSIHTLAVAKLRQQHATQGRATSNIGWYEYNFGKAYSSRGITPAVVKEYYIRYLHLRAMHGLSLHPRDALRIVNDEFGADTRTQYHLRRGCRIHQSNEGGHFGGGAMPILVNLWSAIGLRSPLPAYRSYEAGMDPKVWRMHPAVVTEASILDTTTNPGIAASCCILTDMFPLDDRAKLFKDHTETSPPSDLAACWAIPDHIHSVIAKIRLFFIGKGNPSIEAIRDYYGEKVALYFAFLYTLCWWLLPPAGIGIICFLVQQVYWRPTDPASEPLRIVMDSLYALMIAVWATVFLEAWKRRQTWFTFRWGQRVEAVREPNRPHFKGMLRRSPIDYHDDDIYFDSRVDTNTASLVPHQEHLLDRSAQIRLIRQTLSFSVLALIASLMITLTGFIASWRSHWVSVRPDQGSLASFITGATTSKGPASGGNIIAQAPHHHPGLQMALFSRIGTYLARRFNEWENYQTKRAFNNHLIYKTFVFEFVNRFNVYFYIAFVKASIEGCVEKVELPGGGSELISVDADSTDRNCLHELSSQLQTILLIEIAKNVIELAKPMIMHKIASYKREREYAEDKTSGDCGGGGVDDIMMVNPDTGQATISVFVQEALDKPSYGTLEIDGTFSDYSEMVTLYGYMTLFSLAFPLAPFIGVALAALETRVDGFKMFHLVRRPMPTNAPNIGSWYDILQLMAWIAVFTNAGLLVWTFRVFDTATRYSHLFYFVIISLIMIAFKIVLAMMVPDVPYAVKLADKHNAFIAQRVYISDGDVPRTPRSVDELDYATPKGGINNRATTTSTAYRDPSDFGCTVATIANEDFSPSMSSSAAAAAGDSALVGRGRRLLVREPSDWRVLLWVWLYFQVTYYSWVWHPPFGDTTTAATTTLLRVCIAFLLCCYFSFAGATITHNTMHCKVFFNDTLNRIFQCILSLTYGHPVSTFVPGHNLSHHRYTQLRMDPMRTSKLRYSWNFLNGLLFQPTVAGDVLKADVRYILVQRDNGRQYYVNALREASTVISVSIALAIIDWRKFLLYFYIPHFFAQWAIVGMNMLQHDGCDVVDYHEQRKNYNGSRNFVGSWLNYLTFNNGYHSIHHLYPKMHWSRLPTEHLKQIKPHIHPQLDQQNIATYILDAFIYPGIRMRYDGRPVEIDGTKLDEPDEDWVVQYYPKGKSFQDYNVTKMDILMAILKLLPFKVFCPTYSAVTKVD</sequence>
<evidence type="ECO:0000259" key="8">
    <source>
        <dbReference type="Pfam" id="PF04547"/>
    </source>
</evidence>
<dbReference type="InterPro" id="IPR049452">
    <property type="entry name" value="Anoctamin_TM"/>
</dbReference>
<evidence type="ECO:0000256" key="5">
    <source>
        <dbReference type="SAM" id="MobiDB-lite"/>
    </source>
</evidence>
<name>A0A7J6NW75_PEROL</name>
<feature type="transmembrane region" description="Helical" evidence="6">
    <location>
        <begin position="942"/>
        <end position="966"/>
    </location>
</feature>
<feature type="transmembrane region" description="Helical" evidence="6">
    <location>
        <begin position="688"/>
        <end position="711"/>
    </location>
</feature>
<feature type="transmembrane region" description="Helical" evidence="6">
    <location>
        <begin position="548"/>
        <end position="576"/>
    </location>
</feature>
<dbReference type="GO" id="GO:0005254">
    <property type="term" value="F:chloride channel activity"/>
    <property type="evidence" value="ECO:0007669"/>
    <property type="project" value="TreeGrafter"/>
</dbReference>
<evidence type="ECO:0000256" key="6">
    <source>
        <dbReference type="SAM" id="Phobius"/>
    </source>
</evidence>
<evidence type="ECO:0000313" key="10">
    <source>
        <dbReference type="Proteomes" id="UP000541610"/>
    </source>
</evidence>
<feature type="transmembrane region" description="Helical" evidence="6">
    <location>
        <begin position="1157"/>
        <end position="1174"/>
    </location>
</feature>
<dbReference type="OrthoDB" id="414468at2759"/>
<proteinExistence type="predicted"/>
<evidence type="ECO:0000256" key="3">
    <source>
        <dbReference type="ARBA" id="ARBA00022989"/>
    </source>
</evidence>
<keyword evidence="3 6" id="KW-1133">Transmembrane helix</keyword>
<feature type="transmembrane region" description="Helical" evidence="6">
    <location>
        <begin position="1186"/>
        <end position="1206"/>
    </location>
</feature>
<feature type="region of interest" description="Disordered" evidence="5">
    <location>
        <begin position="1"/>
        <end position="27"/>
    </location>
</feature>
<feature type="domain" description="Fatty acid desaturase" evidence="7">
    <location>
        <begin position="1195"/>
        <end position="1412"/>
    </location>
</feature>
<dbReference type="PANTHER" id="PTHR12308:SF73">
    <property type="entry name" value="ANOCTAMIN"/>
    <property type="match status" value="1"/>
</dbReference>
<reference evidence="9 10" key="1">
    <citation type="submission" date="2020-04" db="EMBL/GenBank/DDBJ databases">
        <title>Perkinsus olseni comparative genomics.</title>
        <authorList>
            <person name="Bogema D.R."/>
        </authorList>
    </citation>
    <scope>NUCLEOTIDE SEQUENCE [LARGE SCALE GENOMIC DNA]</scope>
    <source>
        <strain evidence="9">00978-12</strain>
    </source>
</reference>
<comment type="caution">
    <text evidence="9">The sequence shown here is derived from an EMBL/GenBank/DDBJ whole genome shotgun (WGS) entry which is preliminary data.</text>
</comment>
<dbReference type="GO" id="GO:0006629">
    <property type="term" value="P:lipid metabolic process"/>
    <property type="evidence" value="ECO:0007669"/>
    <property type="project" value="InterPro"/>
</dbReference>
<accession>A0A7J6NW75</accession>
<feature type="domain" description="Anoctamin transmembrane" evidence="8">
    <location>
        <begin position="540"/>
        <end position="1059"/>
    </location>
</feature>